<dbReference type="GO" id="GO:0000381">
    <property type="term" value="P:regulation of alternative mRNA splicing, via spliceosome"/>
    <property type="evidence" value="ECO:0007669"/>
    <property type="project" value="TreeGrafter"/>
</dbReference>
<feature type="compositionally biased region" description="Polar residues" evidence="1">
    <location>
        <begin position="181"/>
        <end position="190"/>
    </location>
</feature>
<reference evidence="2" key="1">
    <citation type="submission" date="2025-08" db="UniProtKB">
        <authorList>
            <consortium name="Ensembl"/>
        </authorList>
    </citation>
    <scope>IDENTIFICATION</scope>
</reference>
<reference evidence="2" key="2">
    <citation type="submission" date="2025-09" db="UniProtKB">
        <authorList>
            <consortium name="Ensembl"/>
        </authorList>
    </citation>
    <scope>IDENTIFICATION</scope>
</reference>
<evidence type="ECO:0000313" key="2">
    <source>
        <dbReference type="Ensembl" id="ENSEBUP00000003163.1"/>
    </source>
</evidence>
<dbReference type="GO" id="GO:0003729">
    <property type="term" value="F:mRNA binding"/>
    <property type="evidence" value="ECO:0007669"/>
    <property type="project" value="TreeGrafter"/>
</dbReference>
<feature type="compositionally biased region" description="Gly residues" evidence="1">
    <location>
        <begin position="150"/>
        <end position="161"/>
    </location>
</feature>
<dbReference type="GeneTree" id="ENSGT00940000155718"/>
<feature type="compositionally biased region" description="Pro residues" evidence="1">
    <location>
        <begin position="162"/>
        <end position="180"/>
    </location>
</feature>
<dbReference type="GO" id="GO:0005634">
    <property type="term" value="C:nucleus"/>
    <property type="evidence" value="ECO:0007669"/>
    <property type="project" value="TreeGrafter"/>
</dbReference>
<sequence>MAILGRGCMKDKAKEEEMRNSAEAKYDHLNDELHIQIEVYAPLEEAYCRMGQAVEHVKKYLIPDYNDDICQSQLMEMYLNGGNDVRGMGRGMASPSNQSMNLGRGRGVPPPLLKNPSAARPSPRGGHAPHGPGTMPARGGLQQPVAGRGAAPGWGMRGGSGAPPPIAPQLPPPPLPPIPPTSQADPSAMSTRGGFGRGAQLPHTFPASMPPKPPVEYSDYGYDSYESYAYERDPRDPYAYPECSYEGYEQEATAPQSTGTESYDYGHGSTAESYAPYGEQRDWVGASRPKAPPSLSARGVYRSHPYPGIYKTSAVVK</sequence>
<organism evidence="2 3">
    <name type="scientific">Eptatretus burgeri</name>
    <name type="common">Inshore hagfish</name>
    <dbReference type="NCBI Taxonomy" id="7764"/>
    <lineage>
        <taxon>Eukaryota</taxon>
        <taxon>Metazoa</taxon>
        <taxon>Chordata</taxon>
        <taxon>Craniata</taxon>
        <taxon>Vertebrata</taxon>
        <taxon>Cyclostomata</taxon>
        <taxon>Myxini</taxon>
        <taxon>Myxiniformes</taxon>
        <taxon>Myxinidae</taxon>
        <taxon>Eptatretinae</taxon>
        <taxon>Eptatretus</taxon>
    </lineage>
</organism>
<dbReference type="PANTHER" id="PTHR11208:SF42">
    <property type="entry name" value="QUAKING RELATED 54B, ISOFORM E"/>
    <property type="match status" value="1"/>
</dbReference>
<dbReference type="Ensembl" id="ENSEBUT00000003527.1">
    <property type="protein sequence ID" value="ENSEBUP00000003163.1"/>
    <property type="gene ID" value="ENSEBUG00000002332.1"/>
</dbReference>
<feature type="region of interest" description="Disordered" evidence="1">
    <location>
        <begin position="248"/>
        <end position="272"/>
    </location>
</feature>
<name>A0A8C4NEM3_EPTBU</name>
<dbReference type="Gene3D" id="3.30.1370.10">
    <property type="entry name" value="K Homology domain, type 1"/>
    <property type="match status" value="1"/>
</dbReference>
<evidence type="ECO:0000256" key="1">
    <source>
        <dbReference type="SAM" id="MobiDB-lite"/>
    </source>
</evidence>
<dbReference type="Proteomes" id="UP000694388">
    <property type="component" value="Unplaced"/>
</dbReference>
<accession>A0A8C4NEM3</accession>
<dbReference type="InterPro" id="IPR036612">
    <property type="entry name" value="KH_dom_type_1_sf"/>
</dbReference>
<keyword evidence="3" id="KW-1185">Reference proteome</keyword>
<dbReference type="PANTHER" id="PTHR11208">
    <property type="entry name" value="RNA-BINDING PROTEIN RELATED"/>
    <property type="match status" value="1"/>
</dbReference>
<evidence type="ECO:0000313" key="3">
    <source>
        <dbReference type="Proteomes" id="UP000694388"/>
    </source>
</evidence>
<proteinExistence type="predicted"/>
<protein>
    <submittedName>
        <fullName evidence="2">KH domain containing, RNA binding, signal transduction associated 1a</fullName>
    </submittedName>
</protein>
<feature type="region of interest" description="Disordered" evidence="1">
    <location>
        <begin position="88"/>
        <end position="217"/>
    </location>
</feature>
<dbReference type="AlphaFoldDB" id="A0A8C4NEM3"/>
<dbReference type="SUPFAM" id="SSF54791">
    <property type="entry name" value="Eukaryotic type KH-domain (KH-domain type I)"/>
    <property type="match status" value="1"/>
</dbReference>
<dbReference type="InterPro" id="IPR045071">
    <property type="entry name" value="BBP-like"/>
</dbReference>